<sequence length="44" mass="4891">MLRLLAEGRDTGSVAAELNFSERTIKKIIQNLTGRFGLSTPAWK</sequence>
<dbReference type="InterPro" id="IPR016032">
    <property type="entry name" value="Sig_transdc_resp-reg_C-effctor"/>
</dbReference>
<dbReference type="InterPro" id="IPR000792">
    <property type="entry name" value="Tscrpt_reg_LuxR_C"/>
</dbReference>
<dbReference type="GO" id="GO:0006355">
    <property type="term" value="P:regulation of DNA-templated transcription"/>
    <property type="evidence" value="ECO:0007669"/>
    <property type="project" value="InterPro"/>
</dbReference>
<dbReference type="Proteomes" id="UP001165136">
    <property type="component" value="Unassembled WGS sequence"/>
</dbReference>
<keyword evidence="3" id="KW-1185">Reference proteome</keyword>
<dbReference type="PROSITE" id="PS00622">
    <property type="entry name" value="HTH_LUXR_1"/>
    <property type="match status" value="1"/>
</dbReference>
<dbReference type="Gene3D" id="1.10.10.10">
    <property type="entry name" value="Winged helix-like DNA-binding domain superfamily/Winged helix DNA-binding domain"/>
    <property type="match status" value="1"/>
</dbReference>
<evidence type="ECO:0000313" key="2">
    <source>
        <dbReference type="EMBL" id="GLY70209.1"/>
    </source>
</evidence>
<gene>
    <name evidence="2" type="ORF">Atai01_68280</name>
</gene>
<accession>A0A9W6VK43</accession>
<dbReference type="AlphaFoldDB" id="A0A9W6VK43"/>
<dbReference type="SUPFAM" id="SSF46894">
    <property type="entry name" value="C-terminal effector domain of the bipartite response regulators"/>
    <property type="match status" value="1"/>
</dbReference>
<dbReference type="InterPro" id="IPR036388">
    <property type="entry name" value="WH-like_DNA-bd_sf"/>
</dbReference>
<dbReference type="Pfam" id="PF00196">
    <property type="entry name" value="GerE"/>
    <property type="match status" value="1"/>
</dbReference>
<name>A0A9W6VK43_9PSEU</name>
<evidence type="ECO:0000259" key="1">
    <source>
        <dbReference type="PROSITE" id="PS00622"/>
    </source>
</evidence>
<organism evidence="2 3">
    <name type="scientific">Amycolatopsis taiwanensis</name>
    <dbReference type="NCBI Taxonomy" id="342230"/>
    <lineage>
        <taxon>Bacteria</taxon>
        <taxon>Bacillati</taxon>
        <taxon>Actinomycetota</taxon>
        <taxon>Actinomycetes</taxon>
        <taxon>Pseudonocardiales</taxon>
        <taxon>Pseudonocardiaceae</taxon>
        <taxon>Amycolatopsis</taxon>
    </lineage>
</organism>
<dbReference type="GO" id="GO:0003677">
    <property type="term" value="F:DNA binding"/>
    <property type="evidence" value="ECO:0007669"/>
    <property type="project" value="InterPro"/>
</dbReference>
<comment type="caution">
    <text evidence="2">The sequence shown here is derived from an EMBL/GenBank/DDBJ whole genome shotgun (WGS) entry which is preliminary data.</text>
</comment>
<proteinExistence type="predicted"/>
<reference evidence="2" key="1">
    <citation type="submission" date="2023-03" db="EMBL/GenBank/DDBJ databases">
        <title>Amycolatopsis taiwanensis NBRC 103393.</title>
        <authorList>
            <person name="Ichikawa N."/>
            <person name="Sato H."/>
            <person name="Tonouchi N."/>
        </authorList>
    </citation>
    <scope>NUCLEOTIDE SEQUENCE</scope>
    <source>
        <strain evidence="2">NBRC 103393</strain>
    </source>
</reference>
<dbReference type="EMBL" id="BSTI01000021">
    <property type="protein sequence ID" value="GLY70209.1"/>
    <property type="molecule type" value="Genomic_DNA"/>
</dbReference>
<feature type="domain" description="HTH luxR-type" evidence="1">
    <location>
        <begin position="8"/>
        <end position="35"/>
    </location>
</feature>
<evidence type="ECO:0000313" key="3">
    <source>
        <dbReference type="Proteomes" id="UP001165136"/>
    </source>
</evidence>
<protein>
    <recommendedName>
        <fullName evidence="1">HTH luxR-type domain-containing protein</fullName>
    </recommendedName>
</protein>